<accession>A0AA47NU22</accession>
<evidence type="ECO:0000313" key="1">
    <source>
        <dbReference type="EMBL" id="KAK0137148.1"/>
    </source>
</evidence>
<protein>
    <submittedName>
        <fullName evidence="1">Uncharacterized protein</fullName>
    </submittedName>
</protein>
<name>A0AA47NU22_MERPO</name>
<dbReference type="PANTHER" id="PTHR31025">
    <property type="entry name" value="SI:CH211-196P9.1-RELATED"/>
    <property type="match status" value="1"/>
</dbReference>
<reference evidence="1" key="1">
    <citation type="journal article" date="2023" name="Front. Mar. Sci.">
        <title>A new Merluccius polli reference genome to investigate the effects of global change in West African waters.</title>
        <authorList>
            <person name="Mateo J.L."/>
            <person name="Blanco-Fernandez C."/>
            <person name="Garcia-Vazquez E."/>
            <person name="Machado-Schiaffino G."/>
        </authorList>
    </citation>
    <scope>NUCLEOTIDE SEQUENCE</scope>
    <source>
        <strain evidence="1">C29</strain>
        <tissue evidence="1">Fin</tissue>
    </source>
</reference>
<gene>
    <name evidence="1" type="ORF">N1851_026655</name>
</gene>
<dbReference type="PANTHER" id="PTHR31025:SF29">
    <property type="entry name" value="SI:CH211-196P9.1"/>
    <property type="match status" value="1"/>
</dbReference>
<dbReference type="EMBL" id="JAOPHQ010004960">
    <property type="protein sequence ID" value="KAK0137148.1"/>
    <property type="molecule type" value="Genomic_DNA"/>
</dbReference>
<keyword evidence="2" id="KW-1185">Reference proteome</keyword>
<proteinExistence type="predicted"/>
<dbReference type="Proteomes" id="UP001174136">
    <property type="component" value="Unassembled WGS sequence"/>
</dbReference>
<comment type="caution">
    <text evidence="1">The sequence shown here is derived from an EMBL/GenBank/DDBJ whole genome shotgun (WGS) entry which is preliminary data.</text>
</comment>
<sequence length="162" mass="18489">MFICCALCFKLVESILINKPCGEPTINEYNRTKSLMDETRRKMVNILAADMTEKNGTSPPRQLKAKYVRGIVTLFPYLSDPFSKNGYEQYGLSKGEFYRYLQIRHFIIKDTTLTTDPFTSHIEKALSLSVSKKRISLFYKALGSSFTLTSQGTKEAWESVCV</sequence>
<organism evidence="1 2">
    <name type="scientific">Merluccius polli</name>
    <name type="common">Benguela hake</name>
    <name type="synonym">Merluccius cadenati</name>
    <dbReference type="NCBI Taxonomy" id="89951"/>
    <lineage>
        <taxon>Eukaryota</taxon>
        <taxon>Metazoa</taxon>
        <taxon>Chordata</taxon>
        <taxon>Craniata</taxon>
        <taxon>Vertebrata</taxon>
        <taxon>Euteleostomi</taxon>
        <taxon>Actinopterygii</taxon>
        <taxon>Neopterygii</taxon>
        <taxon>Teleostei</taxon>
        <taxon>Neoteleostei</taxon>
        <taxon>Acanthomorphata</taxon>
        <taxon>Zeiogadaria</taxon>
        <taxon>Gadariae</taxon>
        <taxon>Gadiformes</taxon>
        <taxon>Gadoidei</taxon>
        <taxon>Merlucciidae</taxon>
        <taxon>Merluccius</taxon>
    </lineage>
</organism>
<dbReference type="AlphaFoldDB" id="A0AA47NU22"/>
<evidence type="ECO:0000313" key="2">
    <source>
        <dbReference type="Proteomes" id="UP001174136"/>
    </source>
</evidence>